<organism evidence="2 3">
    <name type="scientific">Rhizobium rhizogenes</name>
    <name type="common">Agrobacterium rhizogenes</name>
    <dbReference type="NCBI Taxonomy" id="359"/>
    <lineage>
        <taxon>Bacteria</taxon>
        <taxon>Pseudomonadati</taxon>
        <taxon>Pseudomonadota</taxon>
        <taxon>Alphaproteobacteria</taxon>
        <taxon>Hyphomicrobiales</taxon>
        <taxon>Rhizobiaceae</taxon>
        <taxon>Rhizobium/Agrobacterium group</taxon>
        <taxon>Rhizobium</taxon>
    </lineage>
</organism>
<comment type="caution">
    <text evidence="2">The sequence shown here is derived from an EMBL/GenBank/DDBJ whole genome shotgun (WGS) entry which is preliminary data.</text>
</comment>
<sequence>MATVRLVHQRMAFYSNLPVTNTGSLLSIDKQRSFNRRPAIPSFANWGKGSMISRLFAATTEEDFNLSANGWFQLTLIAAALGFIFFLCSGITVATQPNAETKQKISQAFAPFLVGAVAIVTFCAAIWRGKLNSEQIKQQKRQNDANSGRN</sequence>
<dbReference type="EMBL" id="SGNY01000004">
    <property type="protein sequence ID" value="TRA99829.1"/>
    <property type="molecule type" value="Genomic_DNA"/>
</dbReference>
<keyword evidence="1" id="KW-0812">Transmembrane</keyword>
<gene>
    <name evidence="2" type="ORF">EXN68_15395</name>
</gene>
<name>A0A546XGD7_RHIRH</name>
<dbReference type="AlphaFoldDB" id="A0A546XGD7"/>
<evidence type="ECO:0000313" key="3">
    <source>
        <dbReference type="Proteomes" id="UP000315434"/>
    </source>
</evidence>
<dbReference type="OrthoDB" id="8420950at2"/>
<accession>A0A546XGD7</accession>
<reference evidence="2 3" key="1">
    <citation type="journal article" date="2019" name="Appl. Microbiol. Biotechnol.">
        <title>Differential efficiency of wild type rhizogenic strains for rol gene transformation of plants.</title>
        <authorList>
            <person name="Desmet S."/>
            <person name="De Keyser E."/>
            <person name="Van Vaerenbergh J."/>
            <person name="Baeyen S."/>
            <person name="Van Huylenbroeck J."/>
            <person name="Geelen D."/>
            <person name="Dhooghe E."/>
        </authorList>
    </citation>
    <scope>NUCLEOTIDE SEQUENCE [LARGE SCALE GENOMIC DNA]</scope>
    <source>
        <strain evidence="2 3">GBBC3284</strain>
    </source>
</reference>
<protein>
    <submittedName>
        <fullName evidence="2">Uncharacterized protein</fullName>
    </submittedName>
</protein>
<dbReference type="Proteomes" id="UP000315434">
    <property type="component" value="Unassembled WGS sequence"/>
</dbReference>
<keyword evidence="1" id="KW-0472">Membrane</keyword>
<feature type="transmembrane region" description="Helical" evidence="1">
    <location>
        <begin position="74"/>
        <end position="96"/>
    </location>
</feature>
<proteinExistence type="predicted"/>
<feature type="transmembrane region" description="Helical" evidence="1">
    <location>
        <begin position="108"/>
        <end position="127"/>
    </location>
</feature>
<evidence type="ECO:0000313" key="2">
    <source>
        <dbReference type="EMBL" id="TRA99829.1"/>
    </source>
</evidence>
<dbReference type="RefSeq" id="WP_142841701.1">
    <property type="nucleotide sequence ID" value="NZ_JAPZAC010000002.1"/>
</dbReference>
<evidence type="ECO:0000256" key="1">
    <source>
        <dbReference type="SAM" id="Phobius"/>
    </source>
</evidence>
<keyword evidence="1" id="KW-1133">Transmembrane helix</keyword>